<evidence type="ECO:0008006" key="6">
    <source>
        <dbReference type="Google" id="ProtNLM"/>
    </source>
</evidence>
<name>A0A812CBW1_ACAPH</name>
<dbReference type="EMBL" id="CAHIKZ030001391">
    <property type="protein sequence ID" value="CAE1262445.1"/>
    <property type="molecule type" value="Genomic_DNA"/>
</dbReference>
<evidence type="ECO:0000313" key="4">
    <source>
        <dbReference type="EMBL" id="CAE1262445.1"/>
    </source>
</evidence>
<dbReference type="PANTHER" id="PTHR31601:SF2">
    <property type="entry name" value="ALPHA-KETOGLUTARATE DEHYDROGENASE COMPONENT 4"/>
    <property type="match status" value="1"/>
</dbReference>
<evidence type="ECO:0000256" key="3">
    <source>
        <dbReference type="ARBA" id="ARBA00043970"/>
    </source>
</evidence>
<sequence>MAAAGARTIRVVKPHVPLIKFPTRKVNEPLKMVNISVANPGQMLVSTPDVTSKPVGSMPRGSGIEWSQLPAKYHRKPLSQEEIEFIERGGPA</sequence>
<keyword evidence="2" id="KW-0496">Mitochondrion</keyword>
<comment type="similarity">
    <text evidence="3">Belongs to the alpha-ketoglutarate dehydrogenase component 4 family.</text>
</comment>
<keyword evidence="5" id="KW-1185">Reference proteome</keyword>
<evidence type="ECO:0000313" key="5">
    <source>
        <dbReference type="Proteomes" id="UP000597762"/>
    </source>
</evidence>
<reference evidence="4" key="1">
    <citation type="submission" date="2021-01" db="EMBL/GenBank/DDBJ databases">
        <authorList>
            <person name="Li R."/>
            <person name="Bekaert M."/>
        </authorList>
    </citation>
    <scope>NUCLEOTIDE SEQUENCE</scope>
    <source>
        <strain evidence="4">Farmed</strain>
    </source>
</reference>
<comment type="subcellular location">
    <subcellularLocation>
        <location evidence="1">Mitochondrion</location>
    </subcellularLocation>
</comment>
<proteinExistence type="inferred from homology"/>
<dbReference type="PANTHER" id="PTHR31601">
    <property type="entry name" value="28S RIBOSOMAL PROTEIN S36, MITOCHONDRIAL"/>
    <property type="match status" value="1"/>
</dbReference>
<dbReference type="GO" id="GO:0006103">
    <property type="term" value="P:2-oxoglutarate metabolic process"/>
    <property type="evidence" value="ECO:0007669"/>
    <property type="project" value="InterPro"/>
</dbReference>
<evidence type="ECO:0000256" key="1">
    <source>
        <dbReference type="ARBA" id="ARBA00004173"/>
    </source>
</evidence>
<evidence type="ECO:0000256" key="2">
    <source>
        <dbReference type="ARBA" id="ARBA00023128"/>
    </source>
</evidence>
<accession>A0A812CBW1</accession>
<dbReference type="GO" id="GO:0005739">
    <property type="term" value="C:mitochondrion"/>
    <property type="evidence" value="ECO:0007669"/>
    <property type="project" value="UniProtKB-SubCell"/>
</dbReference>
<dbReference type="GO" id="GO:0004591">
    <property type="term" value="F:oxoglutarate dehydrogenase (succinyl-transferring) activity"/>
    <property type="evidence" value="ECO:0007669"/>
    <property type="project" value="TreeGrafter"/>
</dbReference>
<dbReference type="InterPro" id="IPR020373">
    <property type="entry name" value="Kgd4/YMR-31"/>
</dbReference>
<gene>
    <name evidence="4" type="ORF">SPHA_33256</name>
</gene>
<dbReference type="Pfam" id="PF10937">
    <property type="entry name" value="Kgd4-YMR31"/>
    <property type="match status" value="1"/>
</dbReference>
<dbReference type="OrthoDB" id="2116030at2759"/>
<protein>
    <recommendedName>
        <fullName evidence="6">Mitochondrial ribosomal protein S36</fullName>
    </recommendedName>
</protein>
<organism evidence="4 5">
    <name type="scientific">Acanthosepion pharaonis</name>
    <name type="common">Pharaoh cuttlefish</name>
    <name type="synonym">Sepia pharaonis</name>
    <dbReference type="NCBI Taxonomy" id="158019"/>
    <lineage>
        <taxon>Eukaryota</taxon>
        <taxon>Metazoa</taxon>
        <taxon>Spiralia</taxon>
        <taxon>Lophotrochozoa</taxon>
        <taxon>Mollusca</taxon>
        <taxon>Cephalopoda</taxon>
        <taxon>Coleoidea</taxon>
        <taxon>Decapodiformes</taxon>
        <taxon>Sepiida</taxon>
        <taxon>Sepiina</taxon>
        <taxon>Sepiidae</taxon>
        <taxon>Acanthosepion</taxon>
    </lineage>
</organism>
<comment type="caution">
    <text evidence="4">The sequence shown here is derived from an EMBL/GenBank/DDBJ whole genome shotgun (WGS) entry which is preliminary data.</text>
</comment>
<dbReference type="Proteomes" id="UP000597762">
    <property type="component" value="Unassembled WGS sequence"/>
</dbReference>
<dbReference type="AlphaFoldDB" id="A0A812CBW1"/>